<comment type="similarity">
    <text evidence="1">Belongs to the peptidase U62 family.</text>
</comment>
<dbReference type="InterPro" id="IPR036059">
    <property type="entry name" value="TldD/PmbA_sf"/>
</dbReference>
<feature type="domain" description="Metalloprotease TldD/E N-terminal" evidence="5">
    <location>
        <begin position="35"/>
        <end position="94"/>
    </location>
</feature>
<evidence type="ECO:0000256" key="3">
    <source>
        <dbReference type="ARBA" id="ARBA00022801"/>
    </source>
</evidence>
<evidence type="ECO:0000313" key="7">
    <source>
        <dbReference type="EMBL" id="OGZ01713.1"/>
    </source>
</evidence>
<dbReference type="GO" id="GO:0006508">
    <property type="term" value="P:proteolysis"/>
    <property type="evidence" value="ECO:0007669"/>
    <property type="project" value="UniProtKB-KW"/>
</dbReference>
<dbReference type="Pfam" id="PF19289">
    <property type="entry name" value="PmbA_TldD_3rd"/>
    <property type="match status" value="1"/>
</dbReference>
<dbReference type="GO" id="GO:0005829">
    <property type="term" value="C:cytosol"/>
    <property type="evidence" value="ECO:0007669"/>
    <property type="project" value="TreeGrafter"/>
</dbReference>
<dbReference type="AlphaFoldDB" id="A0A1G2CJY3"/>
<keyword evidence="4" id="KW-0482">Metalloprotease</keyword>
<dbReference type="InterPro" id="IPR002510">
    <property type="entry name" value="Metalloprtase-TldD/E_N"/>
</dbReference>
<evidence type="ECO:0000313" key="8">
    <source>
        <dbReference type="Proteomes" id="UP000179281"/>
    </source>
</evidence>
<reference evidence="7 8" key="1">
    <citation type="journal article" date="2016" name="Nat. Commun.">
        <title>Thousands of microbial genomes shed light on interconnected biogeochemical processes in an aquifer system.</title>
        <authorList>
            <person name="Anantharaman K."/>
            <person name="Brown C.T."/>
            <person name="Hug L.A."/>
            <person name="Sharon I."/>
            <person name="Castelle C.J."/>
            <person name="Probst A.J."/>
            <person name="Thomas B.C."/>
            <person name="Singh A."/>
            <person name="Wilkins M.J."/>
            <person name="Karaoz U."/>
            <person name="Brodie E.L."/>
            <person name="Williams K.H."/>
            <person name="Hubbard S.S."/>
            <person name="Banfield J.F."/>
        </authorList>
    </citation>
    <scope>NUCLEOTIDE SEQUENCE [LARGE SCALE GENOMIC DNA]</scope>
</reference>
<dbReference type="InterPro" id="IPR035068">
    <property type="entry name" value="TldD/PmbA_N"/>
</dbReference>
<dbReference type="STRING" id="1798653.A3G64_02190"/>
<dbReference type="PANTHER" id="PTHR30624">
    <property type="entry name" value="UNCHARACTERIZED PROTEIN TLDD AND PMBA"/>
    <property type="match status" value="1"/>
</dbReference>
<gene>
    <name evidence="7" type="ORF">A3G64_02190</name>
</gene>
<keyword evidence="3" id="KW-0378">Hydrolase</keyword>
<dbReference type="Gene3D" id="3.30.2290.10">
    <property type="entry name" value="PmbA/TldD superfamily"/>
    <property type="match status" value="1"/>
</dbReference>
<name>A0A1G2CJY3_9BACT</name>
<feature type="domain" description="Metalloprotease TldD/E C-terminal" evidence="6">
    <location>
        <begin position="253"/>
        <end position="486"/>
    </location>
</feature>
<keyword evidence="2" id="KW-0645">Protease</keyword>
<organism evidence="7 8">
    <name type="scientific">Candidatus Liptonbacteria bacterium RIFCSPLOWO2_12_FULL_60_15</name>
    <dbReference type="NCBI Taxonomy" id="1798653"/>
    <lineage>
        <taxon>Bacteria</taxon>
        <taxon>Candidatus Liptoniibacteriota</taxon>
    </lineage>
</organism>
<dbReference type="PANTHER" id="PTHR30624:SF10">
    <property type="entry name" value="CONSERVED PROTEIN"/>
    <property type="match status" value="1"/>
</dbReference>
<evidence type="ECO:0000259" key="6">
    <source>
        <dbReference type="Pfam" id="PF19289"/>
    </source>
</evidence>
<dbReference type="Proteomes" id="UP000179281">
    <property type="component" value="Unassembled WGS sequence"/>
</dbReference>
<evidence type="ECO:0000256" key="1">
    <source>
        <dbReference type="ARBA" id="ARBA00005836"/>
    </source>
</evidence>
<evidence type="ECO:0000256" key="2">
    <source>
        <dbReference type="ARBA" id="ARBA00022670"/>
    </source>
</evidence>
<proteinExistence type="inferred from homology"/>
<evidence type="ECO:0000259" key="5">
    <source>
        <dbReference type="Pfam" id="PF01523"/>
    </source>
</evidence>
<dbReference type="InterPro" id="IPR051463">
    <property type="entry name" value="Peptidase_U62_metallo"/>
</dbReference>
<comment type="caution">
    <text evidence="7">The sequence shown here is derived from an EMBL/GenBank/DDBJ whole genome shotgun (WGS) entry which is preliminary data.</text>
</comment>
<evidence type="ECO:0000256" key="4">
    <source>
        <dbReference type="ARBA" id="ARBA00023049"/>
    </source>
</evidence>
<dbReference type="Pfam" id="PF01523">
    <property type="entry name" value="PmbA_TldD_1st"/>
    <property type="match status" value="1"/>
</dbReference>
<sequence length="513" mass="56150">MDYERFAEQALELMRRNPDIVYGDIRMLLAGGREDLTAKNGVVENAARSEKSGFGIRVLSKKGAWGFASSAGLERSDPALSDELCRTFRRALALSAAGGRGRMSPLLLAPRETAPGRKVHYYESPCLEDPFAVPLEEKLALLLKWDAAMAESSKKLIVRKSAMGFWSNDVAFAAFERDFGSMLVRQLIRGGVMLVSATAGSDGEVQVMTPWGYDGKCFVGGYETVRATDVESVARRAASEAEELLSADECPEGEMDVIIMPDHLGLHVHETCHGFEGDRFLGYEETYMGGTFLAKHLRDIGSYRFGSEHVNIVSDATMPDGYGSFAFDDEGTPGQSVHLVESGVWNSVMTSRETAVQLNALLGRPYFRGSNGAARASGFDRVPLVRMTNASLAPGTFPLEELVSRVKRGVLLTNTVSWSMSEDRKNFDFSLSLGRGIADGKLGRLLKHPGYTGDNSRFWQSCDGIADRAHWAVVNFYLTCGKGLPGQSMSTGHGSSPALFRDVRVYNRKGRQE</sequence>
<dbReference type="SUPFAM" id="SSF111283">
    <property type="entry name" value="Putative modulator of DNA gyrase, PmbA/TldD"/>
    <property type="match status" value="1"/>
</dbReference>
<dbReference type="GO" id="GO:0008237">
    <property type="term" value="F:metallopeptidase activity"/>
    <property type="evidence" value="ECO:0007669"/>
    <property type="project" value="UniProtKB-KW"/>
</dbReference>
<protein>
    <recommendedName>
        <fullName evidence="9">Peptidase C69</fullName>
    </recommendedName>
</protein>
<accession>A0A1G2CJY3</accession>
<evidence type="ECO:0008006" key="9">
    <source>
        <dbReference type="Google" id="ProtNLM"/>
    </source>
</evidence>
<dbReference type="EMBL" id="MHLD01000040">
    <property type="protein sequence ID" value="OGZ01713.1"/>
    <property type="molecule type" value="Genomic_DNA"/>
</dbReference>
<dbReference type="InterPro" id="IPR045569">
    <property type="entry name" value="Metalloprtase-TldD/E_C"/>
</dbReference>